<gene>
    <name evidence="1" type="ORF">AWB80_04954</name>
</gene>
<dbReference type="Proteomes" id="UP000054911">
    <property type="component" value="Unassembled WGS sequence"/>
</dbReference>
<dbReference type="InterPro" id="IPR049973">
    <property type="entry name" value="STY0301-like"/>
</dbReference>
<dbReference type="EMBL" id="FCOE02000018">
    <property type="protein sequence ID" value="SAK79659.1"/>
    <property type="molecule type" value="Genomic_DNA"/>
</dbReference>
<keyword evidence="2" id="KW-1185">Reference proteome</keyword>
<accession>A0A158CBH5</accession>
<name>A0A158CBH5_9BURK</name>
<sequence>MEPVVVKNMPEGWRPSQTNTSVPVWGVGINVGPPEEGMVLKPQIYRVKGRQTFNWPFIPADSEKGIWLSCVNGTVPVALAQELPKGISKCIAKEPIPEEGWKVVTVCH</sequence>
<comment type="caution">
    <text evidence="1">The sequence shown here is derived from an EMBL/GenBank/DDBJ whole genome shotgun (WGS) entry which is preliminary data.</text>
</comment>
<organism evidence="1 2">
    <name type="scientific">Caballeronia pedi</name>
    <dbReference type="NCBI Taxonomy" id="1777141"/>
    <lineage>
        <taxon>Bacteria</taxon>
        <taxon>Pseudomonadati</taxon>
        <taxon>Pseudomonadota</taxon>
        <taxon>Betaproteobacteria</taxon>
        <taxon>Burkholderiales</taxon>
        <taxon>Burkholderiaceae</taxon>
        <taxon>Caballeronia</taxon>
    </lineage>
</organism>
<evidence type="ECO:0000313" key="2">
    <source>
        <dbReference type="Proteomes" id="UP000054911"/>
    </source>
</evidence>
<dbReference type="AlphaFoldDB" id="A0A158CBH5"/>
<dbReference type="NCBIfam" id="NF042415">
    <property type="entry name" value="STY0301_fam"/>
    <property type="match status" value="1"/>
</dbReference>
<evidence type="ECO:0000313" key="1">
    <source>
        <dbReference type="EMBL" id="SAK79659.1"/>
    </source>
</evidence>
<protein>
    <submittedName>
        <fullName evidence="1">Uncharacterized protein</fullName>
    </submittedName>
</protein>
<reference evidence="1" key="1">
    <citation type="submission" date="2016-01" db="EMBL/GenBank/DDBJ databases">
        <authorList>
            <person name="Peeters C."/>
        </authorList>
    </citation>
    <scope>NUCLEOTIDE SEQUENCE [LARGE SCALE GENOMIC DNA]</scope>
    <source>
        <strain evidence="1">LMG 29323</strain>
    </source>
</reference>
<proteinExistence type="predicted"/>